<name>A0ABQ9GWX0_9NEOP</name>
<keyword evidence="2" id="KW-1185">Reference proteome</keyword>
<sequence length="141" mass="16538">MKLLDGIIRTCDILTSNETTNHTESDGNRGDHRKRNGHIEGRYWSMSFSLAGSIMTCHNMKKLYRRSPGKTLKNICSRREKIRMSPNERYFRLSLRNQPHRDINTLRRDAEEGRKVHKEIVWGCLYSRLTGRSGKKHNNPI</sequence>
<gene>
    <name evidence="1" type="ORF">PR048_020966</name>
</gene>
<proteinExistence type="predicted"/>
<organism evidence="1 2">
    <name type="scientific">Dryococelus australis</name>
    <dbReference type="NCBI Taxonomy" id="614101"/>
    <lineage>
        <taxon>Eukaryota</taxon>
        <taxon>Metazoa</taxon>
        <taxon>Ecdysozoa</taxon>
        <taxon>Arthropoda</taxon>
        <taxon>Hexapoda</taxon>
        <taxon>Insecta</taxon>
        <taxon>Pterygota</taxon>
        <taxon>Neoptera</taxon>
        <taxon>Polyneoptera</taxon>
        <taxon>Phasmatodea</taxon>
        <taxon>Verophasmatodea</taxon>
        <taxon>Anareolatae</taxon>
        <taxon>Phasmatidae</taxon>
        <taxon>Eurycanthinae</taxon>
        <taxon>Dryococelus</taxon>
    </lineage>
</organism>
<dbReference type="Proteomes" id="UP001159363">
    <property type="component" value="Chromosome 7"/>
</dbReference>
<dbReference type="EMBL" id="JARBHB010000008">
    <property type="protein sequence ID" value="KAJ8876521.1"/>
    <property type="molecule type" value="Genomic_DNA"/>
</dbReference>
<reference evidence="1 2" key="1">
    <citation type="submission" date="2023-02" db="EMBL/GenBank/DDBJ databases">
        <title>LHISI_Scaffold_Assembly.</title>
        <authorList>
            <person name="Stuart O.P."/>
            <person name="Cleave R."/>
            <person name="Magrath M.J.L."/>
            <person name="Mikheyev A.S."/>
        </authorList>
    </citation>
    <scope>NUCLEOTIDE SEQUENCE [LARGE SCALE GENOMIC DNA]</scope>
    <source>
        <strain evidence="1">Daus_M_001</strain>
        <tissue evidence="1">Leg muscle</tissue>
    </source>
</reference>
<evidence type="ECO:0000313" key="1">
    <source>
        <dbReference type="EMBL" id="KAJ8876521.1"/>
    </source>
</evidence>
<accession>A0ABQ9GWX0</accession>
<comment type="caution">
    <text evidence="1">The sequence shown here is derived from an EMBL/GenBank/DDBJ whole genome shotgun (WGS) entry which is preliminary data.</text>
</comment>
<protein>
    <submittedName>
        <fullName evidence="1">Uncharacterized protein</fullName>
    </submittedName>
</protein>
<evidence type="ECO:0000313" key="2">
    <source>
        <dbReference type="Proteomes" id="UP001159363"/>
    </source>
</evidence>